<comment type="caution">
    <text evidence="1">The sequence shown here is derived from an EMBL/GenBank/DDBJ whole genome shotgun (WGS) entry which is preliminary data.</text>
</comment>
<keyword evidence="2" id="KW-1185">Reference proteome</keyword>
<sequence length="449" mass="50006">MSAVALPRRFYSLLWVALLLVVVIFFICFREDAWSSIPSPPKSWRIPFTTDDGVLSSWKGSGSGSSAGTGGSGYAGRKPGEPLRIALVESSGTHDEVAAALMHAFGGQENSQLDVYFTHQRFKMPSIMGNFSLPANITVHKFDKFASAMTTDPRPHVLVSTTCEFDLDRGTDAVVDLLKKGETFLFCTIHHADRWHQGKYVQTVRGWVERGLVDFVGLSQHTLDFLVKETIPKWHSAANLTTRVIPPVFPVNVPDDIEENISLSIQGDYSSGRRDYNGIFNHLGAVIRKAKETTPDQQVALHLIGHGTTPEVPDHVKDHVVFDQGLSYPDFYSLISRSFAVIPAFASDTYFDRKASSTIPASFIAGAPLVVSEELLEAYSYIPKEATWVARPGESEMDVIERVMGDRDGYIKRRQKVRDTNKALMEQNHANTKEWIDIGLEKVVRYQAN</sequence>
<evidence type="ECO:0000313" key="2">
    <source>
        <dbReference type="Proteomes" id="UP000554235"/>
    </source>
</evidence>
<accession>A0A8H4LFE1</accession>
<dbReference type="EMBL" id="JAADYS010000667">
    <property type="protein sequence ID" value="KAF4468011.1"/>
    <property type="molecule type" value="Genomic_DNA"/>
</dbReference>
<reference evidence="1 2" key="1">
    <citation type="submission" date="2020-01" db="EMBL/GenBank/DDBJ databases">
        <title>Identification and distribution of gene clusters putatively required for synthesis of sphingolipid metabolism inhibitors in phylogenetically diverse species of the filamentous fungus Fusarium.</title>
        <authorList>
            <person name="Kim H.-S."/>
            <person name="Busman M."/>
            <person name="Brown D.W."/>
            <person name="Divon H."/>
            <person name="Uhlig S."/>
            <person name="Proctor R.H."/>
        </authorList>
    </citation>
    <scope>NUCLEOTIDE SEQUENCE [LARGE SCALE GENOMIC DNA]</scope>
    <source>
        <strain evidence="1 2">NRRL 20459</strain>
    </source>
</reference>
<name>A0A8H4LFE1_9HYPO</name>
<protein>
    <submittedName>
        <fullName evidence="1">Uncharacterized protein</fullName>
    </submittedName>
</protein>
<dbReference type="OrthoDB" id="549336at2759"/>
<dbReference type="AlphaFoldDB" id="A0A8H4LFE1"/>
<dbReference type="Proteomes" id="UP000554235">
    <property type="component" value="Unassembled WGS sequence"/>
</dbReference>
<evidence type="ECO:0000313" key="1">
    <source>
        <dbReference type="EMBL" id="KAF4468011.1"/>
    </source>
</evidence>
<gene>
    <name evidence="1" type="ORF">FALBO_5105</name>
</gene>
<proteinExistence type="predicted"/>
<organism evidence="1 2">
    <name type="scientific">Fusarium albosuccineum</name>
    <dbReference type="NCBI Taxonomy" id="1237068"/>
    <lineage>
        <taxon>Eukaryota</taxon>
        <taxon>Fungi</taxon>
        <taxon>Dikarya</taxon>
        <taxon>Ascomycota</taxon>
        <taxon>Pezizomycotina</taxon>
        <taxon>Sordariomycetes</taxon>
        <taxon>Hypocreomycetidae</taxon>
        <taxon>Hypocreales</taxon>
        <taxon>Nectriaceae</taxon>
        <taxon>Fusarium</taxon>
        <taxon>Fusarium decemcellulare species complex</taxon>
    </lineage>
</organism>